<organism evidence="2 3">
    <name type="scientific">Rhodoferax saidenbachensis</name>
    <dbReference type="NCBI Taxonomy" id="1484693"/>
    <lineage>
        <taxon>Bacteria</taxon>
        <taxon>Pseudomonadati</taxon>
        <taxon>Pseudomonadota</taxon>
        <taxon>Betaproteobacteria</taxon>
        <taxon>Burkholderiales</taxon>
        <taxon>Comamonadaceae</taxon>
        <taxon>Rhodoferax</taxon>
    </lineage>
</organism>
<feature type="domain" description="Putative zinc-finger" evidence="1">
    <location>
        <begin position="8"/>
        <end position="41"/>
    </location>
</feature>
<accession>A0ABU1ZPQ2</accession>
<dbReference type="Pfam" id="PF13490">
    <property type="entry name" value="zf-HC2"/>
    <property type="match status" value="1"/>
</dbReference>
<evidence type="ECO:0000259" key="1">
    <source>
        <dbReference type="Pfam" id="PF13490"/>
    </source>
</evidence>
<dbReference type="RefSeq" id="WP_310343566.1">
    <property type="nucleotide sequence ID" value="NZ_JAVDXO010000005.1"/>
</dbReference>
<gene>
    <name evidence="2" type="ORF">J2X15_002655</name>
</gene>
<keyword evidence="3" id="KW-1185">Reference proteome</keyword>
<dbReference type="Proteomes" id="UP001268089">
    <property type="component" value="Unassembled WGS sequence"/>
</dbReference>
<sequence length="77" mass="8823">MMPLRRTCREAAALMVGREDRALGLADRLALRLHLMACGACPKFERQMLAMRNGLRQWRNYAENDDSNGVSPEKFKN</sequence>
<dbReference type="EMBL" id="JAVDXO010000005">
    <property type="protein sequence ID" value="MDR7307368.1"/>
    <property type="molecule type" value="Genomic_DNA"/>
</dbReference>
<evidence type="ECO:0000313" key="2">
    <source>
        <dbReference type="EMBL" id="MDR7307368.1"/>
    </source>
</evidence>
<name>A0ABU1ZPQ2_9BURK</name>
<comment type="caution">
    <text evidence="2">The sequence shown here is derived from an EMBL/GenBank/DDBJ whole genome shotgun (WGS) entry which is preliminary data.</text>
</comment>
<reference evidence="2 3" key="1">
    <citation type="submission" date="2023-07" db="EMBL/GenBank/DDBJ databases">
        <title>Sorghum-associated microbial communities from plants grown in Nebraska, USA.</title>
        <authorList>
            <person name="Schachtman D."/>
        </authorList>
    </citation>
    <scope>NUCLEOTIDE SEQUENCE [LARGE SCALE GENOMIC DNA]</scope>
    <source>
        <strain evidence="2 3">BE308</strain>
    </source>
</reference>
<protein>
    <recommendedName>
        <fullName evidence="1">Putative zinc-finger domain-containing protein</fullName>
    </recommendedName>
</protein>
<dbReference type="InterPro" id="IPR027383">
    <property type="entry name" value="Znf_put"/>
</dbReference>
<proteinExistence type="predicted"/>
<evidence type="ECO:0000313" key="3">
    <source>
        <dbReference type="Proteomes" id="UP001268089"/>
    </source>
</evidence>